<accession>V8N496</accession>
<evidence type="ECO:0000313" key="2">
    <source>
        <dbReference type="EMBL" id="ETE56721.1"/>
    </source>
</evidence>
<sequence>MTWYESQVVPKQKITRKLIEEIYTSPLPPPRPTPVKLKPNRLFQPVQYGQKPEGKMVTFPSAQVQRATGVATVAQQAQVRGRSPMTTVSANPGEKGD</sequence>
<gene>
    <name evidence="2" type="primary">Ep400</name>
    <name evidence="2" type="ORF">L345_17567</name>
</gene>
<protein>
    <submittedName>
        <fullName evidence="2">E1A-binding protein</fullName>
    </submittedName>
</protein>
<name>V8N496_OPHHA</name>
<evidence type="ECO:0000256" key="1">
    <source>
        <dbReference type="SAM" id="MobiDB-lite"/>
    </source>
</evidence>
<comment type="caution">
    <text evidence="2">The sequence shown here is derived from an EMBL/GenBank/DDBJ whole genome shotgun (WGS) entry which is preliminary data.</text>
</comment>
<feature type="region of interest" description="Disordered" evidence="1">
    <location>
        <begin position="75"/>
        <end position="97"/>
    </location>
</feature>
<evidence type="ECO:0000313" key="3">
    <source>
        <dbReference type="Proteomes" id="UP000018936"/>
    </source>
</evidence>
<keyword evidence="3" id="KW-1185">Reference proteome</keyword>
<dbReference type="AlphaFoldDB" id="V8N496"/>
<dbReference type="EMBL" id="AZIM01013772">
    <property type="protein sequence ID" value="ETE56721.1"/>
    <property type="molecule type" value="Genomic_DNA"/>
</dbReference>
<dbReference type="Proteomes" id="UP000018936">
    <property type="component" value="Unassembled WGS sequence"/>
</dbReference>
<organism evidence="2 3">
    <name type="scientific">Ophiophagus hannah</name>
    <name type="common">King cobra</name>
    <name type="synonym">Naja hannah</name>
    <dbReference type="NCBI Taxonomy" id="8665"/>
    <lineage>
        <taxon>Eukaryota</taxon>
        <taxon>Metazoa</taxon>
        <taxon>Chordata</taxon>
        <taxon>Craniata</taxon>
        <taxon>Vertebrata</taxon>
        <taxon>Euteleostomi</taxon>
        <taxon>Lepidosauria</taxon>
        <taxon>Squamata</taxon>
        <taxon>Bifurcata</taxon>
        <taxon>Unidentata</taxon>
        <taxon>Episquamata</taxon>
        <taxon>Toxicofera</taxon>
        <taxon>Serpentes</taxon>
        <taxon>Colubroidea</taxon>
        <taxon>Elapidae</taxon>
        <taxon>Elapinae</taxon>
        <taxon>Ophiophagus</taxon>
    </lineage>
</organism>
<feature type="non-terminal residue" evidence="2">
    <location>
        <position position="97"/>
    </location>
</feature>
<feature type="non-terminal residue" evidence="2">
    <location>
        <position position="1"/>
    </location>
</feature>
<reference evidence="2 3" key="1">
    <citation type="journal article" date="2013" name="Proc. Natl. Acad. Sci. U.S.A.">
        <title>The king cobra genome reveals dynamic gene evolution and adaptation in the snake venom system.</title>
        <authorList>
            <person name="Vonk F.J."/>
            <person name="Casewell N.R."/>
            <person name="Henkel C.V."/>
            <person name="Heimberg A.M."/>
            <person name="Jansen H.J."/>
            <person name="McCleary R.J."/>
            <person name="Kerkkamp H.M."/>
            <person name="Vos R.A."/>
            <person name="Guerreiro I."/>
            <person name="Calvete J.J."/>
            <person name="Wuster W."/>
            <person name="Woods A.E."/>
            <person name="Logan J.M."/>
            <person name="Harrison R.A."/>
            <person name="Castoe T.A."/>
            <person name="de Koning A.P."/>
            <person name="Pollock D.D."/>
            <person name="Yandell M."/>
            <person name="Calderon D."/>
            <person name="Renjifo C."/>
            <person name="Currier R.B."/>
            <person name="Salgado D."/>
            <person name="Pla D."/>
            <person name="Sanz L."/>
            <person name="Hyder A.S."/>
            <person name="Ribeiro J.M."/>
            <person name="Arntzen J.W."/>
            <person name="van den Thillart G.E."/>
            <person name="Boetzer M."/>
            <person name="Pirovano W."/>
            <person name="Dirks R.P."/>
            <person name="Spaink H.P."/>
            <person name="Duboule D."/>
            <person name="McGlinn E."/>
            <person name="Kini R.M."/>
            <person name="Richardson M.K."/>
        </authorList>
    </citation>
    <scope>NUCLEOTIDE SEQUENCE</scope>
    <source>
        <tissue evidence="2">Blood</tissue>
    </source>
</reference>
<proteinExistence type="predicted"/>